<dbReference type="EMBL" id="MCFE01000305">
    <property type="protein sequence ID" value="ORX91813.1"/>
    <property type="molecule type" value="Genomic_DNA"/>
</dbReference>
<evidence type="ECO:0000256" key="1">
    <source>
        <dbReference type="ARBA" id="ARBA00006432"/>
    </source>
</evidence>
<dbReference type="PANTHER" id="PTHR24096:SF149">
    <property type="entry name" value="AMP-BINDING DOMAIN-CONTAINING PROTEIN-RELATED"/>
    <property type="match status" value="1"/>
</dbReference>
<proteinExistence type="inferred from homology"/>
<dbReference type="GO" id="GO:0016405">
    <property type="term" value="F:CoA-ligase activity"/>
    <property type="evidence" value="ECO:0007669"/>
    <property type="project" value="TreeGrafter"/>
</dbReference>
<dbReference type="OrthoDB" id="10253115at2759"/>
<dbReference type="InterPro" id="IPR020845">
    <property type="entry name" value="AMP-binding_CS"/>
</dbReference>
<dbReference type="PROSITE" id="PS00455">
    <property type="entry name" value="AMP_BINDING"/>
    <property type="match status" value="1"/>
</dbReference>
<evidence type="ECO:0000313" key="5">
    <source>
        <dbReference type="EMBL" id="ORX91813.1"/>
    </source>
</evidence>
<dbReference type="InterPro" id="IPR025110">
    <property type="entry name" value="AMP-bd_C"/>
</dbReference>
<evidence type="ECO:0000256" key="2">
    <source>
        <dbReference type="ARBA" id="ARBA00022598"/>
    </source>
</evidence>
<feature type="domain" description="AMP-dependent synthetase/ligase" evidence="3">
    <location>
        <begin position="28"/>
        <end position="388"/>
    </location>
</feature>
<accession>A0A1Y1Y1D0</accession>
<dbReference type="Pfam" id="PF00501">
    <property type="entry name" value="AMP-binding"/>
    <property type="match status" value="1"/>
</dbReference>
<dbReference type="Pfam" id="PF13193">
    <property type="entry name" value="AMP-binding_C"/>
    <property type="match status" value="1"/>
</dbReference>
<dbReference type="Gene3D" id="3.30.300.30">
    <property type="match status" value="1"/>
</dbReference>
<comment type="similarity">
    <text evidence="1">Belongs to the ATP-dependent AMP-binding enzyme family.</text>
</comment>
<dbReference type="SUPFAM" id="SSF56801">
    <property type="entry name" value="Acetyl-CoA synthetase-like"/>
    <property type="match status" value="1"/>
</dbReference>
<dbReference type="InterPro" id="IPR000873">
    <property type="entry name" value="AMP-dep_synth/lig_dom"/>
</dbReference>
<dbReference type="InParanoid" id="A0A1Y1Y1D0"/>
<evidence type="ECO:0000313" key="6">
    <source>
        <dbReference type="Proteomes" id="UP000193498"/>
    </source>
</evidence>
<evidence type="ECO:0000259" key="4">
    <source>
        <dbReference type="Pfam" id="PF13193"/>
    </source>
</evidence>
<dbReference type="PANTHER" id="PTHR24096">
    <property type="entry name" value="LONG-CHAIN-FATTY-ACID--COA LIGASE"/>
    <property type="match status" value="1"/>
</dbReference>
<comment type="caution">
    <text evidence="5">The sequence shown here is derived from an EMBL/GenBank/DDBJ whole genome shotgun (WGS) entry which is preliminary data.</text>
</comment>
<sequence>MIHTSTLPAVEIPAADIFTYIFDLPSDHSPDTIVIVDGSTDKAYTFADIKNNSLAFAAGITKKYKFKRGDIVGIFAPNAAEYSTICFGTLAAGGAVTTANPSYTPEEFGYQLKQTKPRIIVTYSALVPVVEKAMKLSKVRSAIVTFDNTDNKAIPSIFQVMSDHKNFKRVVVEPSKLSTTVAYICYSSGTSGNPKGVLLSHRNVVSNIQQQRDVAFGKNNEIIIGALPFYHIYGLSCIMHTPLKRRDKVIVMPKFDFVEFLTLIQKYKVTTGIIVPPIALGLAKHPIVKEFDIASIQNFTCGAAPLDTNLSKALSAAINNAAIRQGYGMTETSPVSIMSPAHNLVHGSVGMLVPNQEAKIVSPDGKELGTNEEGELWIRGPNVMIGYLHNPEATKETIDSDGFLHTGDVAKVDDHGNFYITDRIKELIKYKGFQVAPAELEATLITHPAVLDAGVIPKEDPQRATEVPKAYVVLAPGVDGTEELKNEIIAYVDSKVSNHKKLRGGIEFIEEIPKSAAGKIQRRIMKEWQRAKDVQLKAKL</sequence>
<name>A0A1Y1Y1D0_9FUNG</name>
<protein>
    <submittedName>
        <fullName evidence="5">Acetyl-CoA synthetase-like protein</fullName>
    </submittedName>
</protein>
<dbReference type="Gene3D" id="3.40.50.12780">
    <property type="entry name" value="N-terminal domain of ligase-like"/>
    <property type="match status" value="1"/>
</dbReference>
<keyword evidence="2" id="KW-0436">Ligase</keyword>
<dbReference type="CDD" id="cd05911">
    <property type="entry name" value="Firefly_Luc_like"/>
    <property type="match status" value="1"/>
</dbReference>
<feature type="domain" description="AMP-binding enzyme C-terminal" evidence="4">
    <location>
        <begin position="439"/>
        <end position="519"/>
    </location>
</feature>
<reference evidence="5 6" key="1">
    <citation type="submission" date="2016-07" db="EMBL/GenBank/DDBJ databases">
        <title>Pervasive Adenine N6-methylation of Active Genes in Fungi.</title>
        <authorList>
            <consortium name="DOE Joint Genome Institute"/>
            <person name="Mondo S.J."/>
            <person name="Dannebaum R.O."/>
            <person name="Kuo R.C."/>
            <person name="Labutti K."/>
            <person name="Haridas S."/>
            <person name="Kuo A."/>
            <person name="Salamov A."/>
            <person name="Ahrendt S.R."/>
            <person name="Lipzen A."/>
            <person name="Sullivan W."/>
            <person name="Andreopoulos W.B."/>
            <person name="Clum A."/>
            <person name="Lindquist E."/>
            <person name="Daum C."/>
            <person name="Ramamoorthy G.K."/>
            <person name="Gryganskyi A."/>
            <person name="Culley D."/>
            <person name="Magnuson J.K."/>
            <person name="James T.Y."/>
            <person name="O'Malley M.A."/>
            <person name="Stajich J.E."/>
            <person name="Spatafora J.W."/>
            <person name="Visel A."/>
            <person name="Grigoriev I.V."/>
        </authorList>
    </citation>
    <scope>NUCLEOTIDE SEQUENCE [LARGE SCALE GENOMIC DNA]</scope>
    <source>
        <strain evidence="5 6">CBS 931.73</strain>
    </source>
</reference>
<organism evidence="5 6">
    <name type="scientific">Basidiobolus meristosporus CBS 931.73</name>
    <dbReference type="NCBI Taxonomy" id="1314790"/>
    <lineage>
        <taxon>Eukaryota</taxon>
        <taxon>Fungi</taxon>
        <taxon>Fungi incertae sedis</taxon>
        <taxon>Zoopagomycota</taxon>
        <taxon>Entomophthoromycotina</taxon>
        <taxon>Basidiobolomycetes</taxon>
        <taxon>Basidiobolales</taxon>
        <taxon>Basidiobolaceae</taxon>
        <taxon>Basidiobolus</taxon>
    </lineage>
</organism>
<evidence type="ECO:0000259" key="3">
    <source>
        <dbReference type="Pfam" id="PF00501"/>
    </source>
</evidence>
<dbReference type="InterPro" id="IPR042099">
    <property type="entry name" value="ANL_N_sf"/>
</dbReference>
<dbReference type="STRING" id="1314790.A0A1Y1Y1D0"/>
<dbReference type="FunFam" id="3.40.50.12780:FF:000003">
    <property type="entry name" value="Long-chain-fatty-acid--CoA ligase FadD"/>
    <property type="match status" value="1"/>
</dbReference>
<gene>
    <name evidence="5" type="ORF">K493DRAFT_227134</name>
</gene>
<dbReference type="InterPro" id="IPR045851">
    <property type="entry name" value="AMP-bd_C_sf"/>
</dbReference>
<dbReference type="Proteomes" id="UP000193498">
    <property type="component" value="Unassembled WGS sequence"/>
</dbReference>
<keyword evidence="6" id="KW-1185">Reference proteome</keyword>
<dbReference type="AlphaFoldDB" id="A0A1Y1Y1D0"/>